<dbReference type="InterPro" id="IPR044861">
    <property type="entry name" value="IPNS-like_FE2OG_OXY"/>
</dbReference>
<dbReference type="EMBL" id="CAUOFW020004391">
    <property type="protein sequence ID" value="CAK9165459.1"/>
    <property type="molecule type" value="Genomic_DNA"/>
</dbReference>
<dbReference type="PROSITE" id="PS51471">
    <property type="entry name" value="FE2OG_OXY"/>
    <property type="match status" value="1"/>
</dbReference>
<evidence type="ECO:0000256" key="3">
    <source>
        <dbReference type="ARBA" id="ARBA00022896"/>
    </source>
</evidence>
<dbReference type="PANTHER" id="PTHR10209:SF859">
    <property type="entry name" value="OS03G0690500 PROTEIN"/>
    <property type="match status" value="1"/>
</dbReference>
<evidence type="ECO:0000313" key="8">
    <source>
        <dbReference type="EMBL" id="CAK9165459.1"/>
    </source>
</evidence>
<dbReference type="GO" id="GO:0046872">
    <property type="term" value="F:metal ion binding"/>
    <property type="evidence" value="ECO:0007669"/>
    <property type="project" value="UniProtKB-KW"/>
</dbReference>
<dbReference type="GO" id="GO:0031418">
    <property type="term" value="F:L-ascorbic acid binding"/>
    <property type="evidence" value="ECO:0007669"/>
    <property type="project" value="UniProtKB-KW"/>
</dbReference>
<dbReference type="SUPFAM" id="SSF51197">
    <property type="entry name" value="Clavaminate synthase-like"/>
    <property type="match status" value="1"/>
</dbReference>
<gene>
    <name evidence="8" type="ORF">ILEXP_LOCUS34626</name>
</gene>
<evidence type="ECO:0000259" key="7">
    <source>
        <dbReference type="PROSITE" id="PS51471"/>
    </source>
</evidence>
<dbReference type="PANTHER" id="PTHR10209">
    <property type="entry name" value="OXIDOREDUCTASE, 2OG-FE II OXYGENASE FAMILY PROTEIN"/>
    <property type="match status" value="1"/>
</dbReference>
<keyword evidence="3" id="KW-0847">Vitamin C</keyword>
<dbReference type="GO" id="GO:0051213">
    <property type="term" value="F:dioxygenase activity"/>
    <property type="evidence" value="ECO:0007669"/>
    <property type="project" value="UniProtKB-ARBA"/>
</dbReference>
<dbReference type="FunFam" id="2.60.120.330:FF:000005">
    <property type="entry name" value="1-aminocyclopropane-1-carboxylate oxidase homolog 1"/>
    <property type="match status" value="1"/>
</dbReference>
<dbReference type="Proteomes" id="UP001642360">
    <property type="component" value="Unassembled WGS sequence"/>
</dbReference>
<dbReference type="Pfam" id="PF03171">
    <property type="entry name" value="2OG-FeII_Oxy"/>
    <property type="match status" value="1"/>
</dbReference>
<evidence type="ECO:0000256" key="2">
    <source>
        <dbReference type="ARBA" id="ARBA00022723"/>
    </source>
</evidence>
<dbReference type="GO" id="GO:0016705">
    <property type="term" value="F:oxidoreductase activity, acting on paired donors, with incorporation or reduction of molecular oxygen"/>
    <property type="evidence" value="ECO:0007669"/>
    <property type="project" value="UniProtKB-ARBA"/>
</dbReference>
<evidence type="ECO:0000256" key="4">
    <source>
        <dbReference type="ARBA" id="ARBA00023002"/>
    </source>
</evidence>
<evidence type="ECO:0000256" key="1">
    <source>
        <dbReference type="ARBA" id="ARBA00008056"/>
    </source>
</evidence>
<keyword evidence="4 6" id="KW-0560">Oxidoreductase</keyword>
<feature type="domain" description="Fe2OG dioxygenase" evidence="7">
    <location>
        <begin position="224"/>
        <end position="324"/>
    </location>
</feature>
<name>A0ABC8T853_9AQUA</name>
<sequence>MVVTSVEDQAEAAARADQNYNRTIELKAFDDTKAGVKGLVDAGVAKVPRMFFTPPEDISDKTTKPRETQFSIPIIDLDGVNGDQVRHTETVSQVRDAAEVWGFFQVVNHGIPIRVLEEMKDGVRRFYEQDTEEKKQWYTRDSSQRVVYNSNFDLYGAVAANWRDTTYCSIAPNPPKPEELPAACRDILLEYSGQLMKLGRALFELLSEALGLDPNHLNNMDCAEGLAILYHYYPACPEPELTLGATKHSDSDFLTVLLQDHIGGLQVLHQNQWIDVPPTPGALVVNVGDLMQFITNDKFRSAEHRVLANRVGPRVSVACFFTTGHFPTSKLYGPIEELLSEENLPKYRATTVKDFSVHYDAKGLDGTSALLHFKL</sequence>
<keyword evidence="9" id="KW-1185">Reference proteome</keyword>
<evidence type="ECO:0000313" key="9">
    <source>
        <dbReference type="Proteomes" id="UP001642360"/>
    </source>
</evidence>
<reference evidence="8 9" key="1">
    <citation type="submission" date="2024-02" db="EMBL/GenBank/DDBJ databases">
        <authorList>
            <person name="Vignale AGUSTIN F."/>
            <person name="Sosa J E."/>
            <person name="Modenutti C."/>
        </authorList>
    </citation>
    <scope>NUCLEOTIDE SEQUENCE [LARGE SCALE GENOMIC DNA]</scope>
</reference>
<dbReference type="InterPro" id="IPR026992">
    <property type="entry name" value="DIOX_N"/>
</dbReference>
<evidence type="ECO:0000256" key="6">
    <source>
        <dbReference type="RuleBase" id="RU003682"/>
    </source>
</evidence>
<dbReference type="AlphaFoldDB" id="A0ABC8T853"/>
<organism evidence="8 9">
    <name type="scientific">Ilex paraguariensis</name>
    <name type="common">yerba mate</name>
    <dbReference type="NCBI Taxonomy" id="185542"/>
    <lineage>
        <taxon>Eukaryota</taxon>
        <taxon>Viridiplantae</taxon>
        <taxon>Streptophyta</taxon>
        <taxon>Embryophyta</taxon>
        <taxon>Tracheophyta</taxon>
        <taxon>Spermatophyta</taxon>
        <taxon>Magnoliopsida</taxon>
        <taxon>eudicotyledons</taxon>
        <taxon>Gunneridae</taxon>
        <taxon>Pentapetalae</taxon>
        <taxon>asterids</taxon>
        <taxon>campanulids</taxon>
        <taxon>Aquifoliales</taxon>
        <taxon>Aquifoliaceae</taxon>
        <taxon>Ilex</taxon>
    </lineage>
</organism>
<dbReference type="InterPro" id="IPR005123">
    <property type="entry name" value="Oxoglu/Fe-dep_dioxygenase_dom"/>
</dbReference>
<keyword evidence="5 6" id="KW-0408">Iron</keyword>
<dbReference type="InterPro" id="IPR027443">
    <property type="entry name" value="IPNS-like_sf"/>
</dbReference>
<comment type="similarity">
    <text evidence="1 6">Belongs to the iron/ascorbate-dependent oxidoreductase family.</text>
</comment>
<comment type="caution">
    <text evidence="8">The sequence shown here is derived from an EMBL/GenBank/DDBJ whole genome shotgun (WGS) entry which is preliminary data.</text>
</comment>
<protein>
    <recommendedName>
        <fullName evidence="7">Fe2OG dioxygenase domain-containing protein</fullName>
    </recommendedName>
</protein>
<dbReference type="Pfam" id="PF14226">
    <property type="entry name" value="DIOX_N"/>
    <property type="match status" value="1"/>
</dbReference>
<dbReference type="Gene3D" id="2.60.120.330">
    <property type="entry name" value="B-lactam Antibiotic, Isopenicillin N Synthase, Chain"/>
    <property type="match status" value="1"/>
</dbReference>
<accession>A0ABC8T853</accession>
<evidence type="ECO:0000256" key="5">
    <source>
        <dbReference type="ARBA" id="ARBA00023004"/>
    </source>
</evidence>
<proteinExistence type="inferred from homology"/>
<keyword evidence="2 6" id="KW-0479">Metal-binding</keyword>